<dbReference type="InterPro" id="IPR038375">
    <property type="entry name" value="NDUFAF7_sf"/>
</dbReference>
<comment type="subcellular location">
    <subcellularLocation>
        <location evidence="1 7">Mitochondrion</location>
    </subcellularLocation>
</comment>
<evidence type="ECO:0000313" key="9">
    <source>
        <dbReference type="Proteomes" id="UP001214603"/>
    </source>
</evidence>
<name>A0AAF0E4H6_9BASI</name>
<evidence type="ECO:0000313" key="8">
    <source>
        <dbReference type="EMBL" id="WFD02938.1"/>
    </source>
</evidence>
<protein>
    <recommendedName>
        <fullName evidence="7">Protein arginine methyltransferase NDUFAF7</fullName>
        <ecNumber evidence="7">2.1.1.320</ecNumber>
    </recommendedName>
</protein>
<evidence type="ECO:0000256" key="5">
    <source>
        <dbReference type="ARBA" id="ARBA00023128"/>
    </source>
</evidence>
<evidence type="ECO:0000256" key="1">
    <source>
        <dbReference type="ARBA" id="ARBA00004173"/>
    </source>
</evidence>
<gene>
    <name evidence="8" type="ORF">MOBT1_001627</name>
</gene>
<evidence type="ECO:0000256" key="7">
    <source>
        <dbReference type="RuleBase" id="RU364114"/>
    </source>
</evidence>
<evidence type="ECO:0000256" key="2">
    <source>
        <dbReference type="ARBA" id="ARBA00005891"/>
    </source>
</evidence>
<dbReference type="InterPro" id="IPR029063">
    <property type="entry name" value="SAM-dependent_MTases_sf"/>
</dbReference>
<comment type="catalytic activity">
    <reaction evidence="6 7">
        <text>L-arginyl-[protein] + 2 S-adenosyl-L-methionine = N(omega),N(omega)'-dimethyl-L-arginyl-[protein] + 2 S-adenosyl-L-homocysteine + 2 H(+)</text>
        <dbReference type="Rhea" id="RHEA:48108"/>
        <dbReference type="Rhea" id="RHEA-COMP:10532"/>
        <dbReference type="Rhea" id="RHEA-COMP:11992"/>
        <dbReference type="ChEBI" id="CHEBI:15378"/>
        <dbReference type="ChEBI" id="CHEBI:29965"/>
        <dbReference type="ChEBI" id="CHEBI:57856"/>
        <dbReference type="ChEBI" id="CHEBI:59789"/>
        <dbReference type="ChEBI" id="CHEBI:88221"/>
        <dbReference type="EC" id="2.1.1.320"/>
    </reaction>
</comment>
<dbReference type="SUPFAM" id="SSF53335">
    <property type="entry name" value="S-adenosyl-L-methionine-dependent methyltransferases"/>
    <property type="match status" value="1"/>
</dbReference>
<dbReference type="Pfam" id="PF02636">
    <property type="entry name" value="Methyltransf_28"/>
    <property type="match status" value="1"/>
</dbReference>
<dbReference type="PANTHER" id="PTHR12049">
    <property type="entry name" value="PROTEIN ARGININE METHYLTRANSFERASE NDUFAF7, MITOCHONDRIAL"/>
    <property type="match status" value="1"/>
</dbReference>
<dbReference type="AlphaFoldDB" id="A0AAF0E4H6"/>
<dbReference type="InterPro" id="IPR003788">
    <property type="entry name" value="NDUFAF7"/>
</dbReference>
<comment type="similarity">
    <text evidence="2 7">Belongs to the NDUFAF7 family.</text>
</comment>
<dbReference type="PANTHER" id="PTHR12049:SF5">
    <property type="entry name" value="PROTEIN ARGININE METHYLTRANSFERASE NDUFAF7 HOMOLOG, MITOCHONDRIAL"/>
    <property type="match status" value="1"/>
</dbReference>
<dbReference type="GO" id="GO:0035243">
    <property type="term" value="F:protein-arginine omega-N symmetric methyltransferase activity"/>
    <property type="evidence" value="ECO:0007669"/>
    <property type="project" value="UniProtKB-EC"/>
</dbReference>
<comment type="function">
    <text evidence="7">Arginine methyltransferase involved in the assembly or stability of mitochondrial NADH:ubiquinone oxidoreductase complex (complex I).</text>
</comment>
<proteinExistence type="inferred from homology"/>
<keyword evidence="3 7" id="KW-0489">Methyltransferase</keyword>
<keyword evidence="5 7" id="KW-0496">Mitochondrion</keyword>
<dbReference type="GO" id="GO:0032259">
    <property type="term" value="P:methylation"/>
    <property type="evidence" value="ECO:0007669"/>
    <property type="project" value="UniProtKB-KW"/>
</dbReference>
<evidence type="ECO:0000256" key="3">
    <source>
        <dbReference type="ARBA" id="ARBA00022603"/>
    </source>
</evidence>
<evidence type="ECO:0000256" key="4">
    <source>
        <dbReference type="ARBA" id="ARBA00022679"/>
    </source>
</evidence>
<dbReference type="Gene3D" id="3.40.50.12710">
    <property type="match status" value="1"/>
</dbReference>
<evidence type="ECO:0000256" key="6">
    <source>
        <dbReference type="ARBA" id="ARBA00048612"/>
    </source>
</evidence>
<accession>A0AAF0E4H6</accession>
<keyword evidence="4 7" id="KW-0808">Transferase</keyword>
<dbReference type="GO" id="GO:0005739">
    <property type="term" value="C:mitochondrion"/>
    <property type="evidence" value="ECO:0007669"/>
    <property type="project" value="UniProtKB-SubCell"/>
</dbReference>
<dbReference type="Proteomes" id="UP001214603">
    <property type="component" value="Chromosome 2"/>
</dbReference>
<keyword evidence="9" id="KW-1185">Reference proteome</keyword>
<sequence>MSELFSPFYGRALARYLVAEYKLHLFPYHDLVIYELGGGAGTLARDILDYIAEEEPEVYERTRYRIVEISARLASQQRDLLRPHVSAEVVDVILRDFLQWDENVDEPCFFIALEVLDNLTHDVIRYSTADLSPYQCMVAIDESGDFHELWEPVHDPVIRRYLKLLKKVRPSVLPPGAPLYLAWLPQWLRTALSEHMPFYANLTQPHYIPTGSLQMMDVLKRHFPQHRLVFSDFSSLPDAAPGVNAPVVQTRHKGTMIPVSTYLVLQGFFDIFFPTDFPVLRDMYLRIMGAPPANTAVDSDLSVHNGEQSEAPPYFTPAYNLPSDVGAFGPAYEDYSRPPMFNSGILPPPLLSAEHDARIMTHAEFLSRYAEVSSTQLRDGSNPLLTWYANACWLLT</sequence>
<reference evidence="8" key="1">
    <citation type="submission" date="2023-03" db="EMBL/GenBank/DDBJ databases">
        <title>Mating type loci evolution in Malassezia.</title>
        <authorList>
            <person name="Coelho M.A."/>
        </authorList>
    </citation>
    <scope>NUCLEOTIDE SEQUENCE</scope>
    <source>
        <strain evidence="8">CBS 7876</strain>
    </source>
</reference>
<dbReference type="EC" id="2.1.1.320" evidence="7"/>
<dbReference type="EMBL" id="CP119935">
    <property type="protein sequence ID" value="WFD02938.1"/>
    <property type="molecule type" value="Genomic_DNA"/>
</dbReference>
<organism evidence="8 9">
    <name type="scientific">Malassezia obtusa</name>
    <dbReference type="NCBI Taxonomy" id="76774"/>
    <lineage>
        <taxon>Eukaryota</taxon>
        <taxon>Fungi</taxon>
        <taxon>Dikarya</taxon>
        <taxon>Basidiomycota</taxon>
        <taxon>Ustilaginomycotina</taxon>
        <taxon>Malasseziomycetes</taxon>
        <taxon>Malasseziales</taxon>
        <taxon>Malasseziaceae</taxon>
        <taxon>Malassezia</taxon>
    </lineage>
</organism>